<evidence type="ECO:0000313" key="1">
    <source>
        <dbReference type="EMBL" id="HIZ18636.1"/>
    </source>
</evidence>
<name>A0A9D2DK15_9ACTN</name>
<gene>
    <name evidence="1" type="ORF">IAA22_05975</name>
</gene>
<organism evidence="1 2">
    <name type="scientific">Candidatus Olsenella stercoravium</name>
    <dbReference type="NCBI Taxonomy" id="2838713"/>
    <lineage>
        <taxon>Bacteria</taxon>
        <taxon>Bacillati</taxon>
        <taxon>Actinomycetota</taxon>
        <taxon>Coriobacteriia</taxon>
        <taxon>Coriobacteriales</taxon>
        <taxon>Atopobiaceae</taxon>
        <taxon>Olsenella</taxon>
    </lineage>
</organism>
<dbReference type="Pfam" id="PF08282">
    <property type="entry name" value="Hydrolase_3"/>
    <property type="match status" value="1"/>
</dbReference>
<keyword evidence="1" id="KW-0378">Hydrolase</keyword>
<dbReference type="PANTHER" id="PTHR10000">
    <property type="entry name" value="PHOSPHOSERINE PHOSPHATASE"/>
    <property type="match status" value="1"/>
</dbReference>
<evidence type="ECO:0000313" key="2">
    <source>
        <dbReference type="Proteomes" id="UP000824029"/>
    </source>
</evidence>
<dbReference type="InterPro" id="IPR036412">
    <property type="entry name" value="HAD-like_sf"/>
</dbReference>
<dbReference type="SFLD" id="SFLDS00003">
    <property type="entry name" value="Haloacid_Dehalogenase"/>
    <property type="match status" value="1"/>
</dbReference>
<dbReference type="PRINTS" id="PR00119">
    <property type="entry name" value="CATATPASE"/>
</dbReference>
<dbReference type="Gene3D" id="3.30.1240.10">
    <property type="match status" value="1"/>
</dbReference>
<dbReference type="Gene3D" id="3.40.50.1000">
    <property type="entry name" value="HAD superfamily/HAD-like"/>
    <property type="match status" value="1"/>
</dbReference>
<accession>A0A9D2DK15</accession>
<dbReference type="EMBL" id="DXBZ01000114">
    <property type="protein sequence ID" value="HIZ18636.1"/>
    <property type="molecule type" value="Genomic_DNA"/>
</dbReference>
<proteinExistence type="predicted"/>
<dbReference type="Proteomes" id="UP000824029">
    <property type="component" value="Unassembled WGS sequence"/>
</dbReference>
<dbReference type="GO" id="GO:0005829">
    <property type="term" value="C:cytosol"/>
    <property type="evidence" value="ECO:0007669"/>
    <property type="project" value="TreeGrafter"/>
</dbReference>
<reference evidence="1" key="2">
    <citation type="submission" date="2021-04" db="EMBL/GenBank/DDBJ databases">
        <authorList>
            <person name="Gilroy R."/>
        </authorList>
    </citation>
    <scope>NUCLEOTIDE SEQUENCE</scope>
    <source>
        <strain evidence="1">ChiHecolR3B27-1887</strain>
    </source>
</reference>
<dbReference type="NCBIfam" id="TIGR00099">
    <property type="entry name" value="Cof-subfamily"/>
    <property type="match status" value="1"/>
</dbReference>
<comment type="caution">
    <text evidence="1">The sequence shown here is derived from an EMBL/GenBank/DDBJ whole genome shotgun (WGS) entry which is preliminary data.</text>
</comment>
<dbReference type="InterPro" id="IPR023214">
    <property type="entry name" value="HAD_sf"/>
</dbReference>
<dbReference type="InterPro" id="IPR000150">
    <property type="entry name" value="Cof"/>
</dbReference>
<dbReference type="SFLD" id="SFLDG01140">
    <property type="entry name" value="C2.B:_Phosphomannomutase_and_P"/>
    <property type="match status" value="1"/>
</dbReference>
<dbReference type="AlphaFoldDB" id="A0A9D2DK15"/>
<protein>
    <submittedName>
        <fullName evidence="1">Cof-type HAD-IIB family hydrolase</fullName>
    </submittedName>
</protein>
<dbReference type="SUPFAM" id="SSF56784">
    <property type="entry name" value="HAD-like"/>
    <property type="match status" value="1"/>
</dbReference>
<dbReference type="PANTHER" id="PTHR10000:SF8">
    <property type="entry name" value="HAD SUPERFAMILY HYDROLASE-LIKE, TYPE 3"/>
    <property type="match status" value="1"/>
</dbReference>
<dbReference type="GO" id="GO:0000287">
    <property type="term" value="F:magnesium ion binding"/>
    <property type="evidence" value="ECO:0007669"/>
    <property type="project" value="TreeGrafter"/>
</dbReference>
<dbReference type="GO" id="GO:0016791">
    <property type="term" value="F:phosphatase activity"/>
    <property type="evidence" value="ECO:0007669"/>
    <property type="project" value="TreeGrafter"/>
</dbReference>
<sequence>MDYRLIALDMDGTLLDSGKRVRPDVSAAVREAAAAGRHVAICSGRCPSMVELSRDDLGDVRYAICGSGTALYDLLEHRMLEEFRLPHECVLRAIDACAGADSLFEVFHANGFLYEEDALERMPSFGLGVYVPEYRAAGTCGRDLRRQIADPSFAVQKLNVHFRDAATRERVRTELLGLPLGLTDFEEASLELSPAGIDKGTGLRALAALLGVPAERTIAVGDADNDLPMLRAAGLAVAMGNANDSVRDAADVVVADNDHDGVAEAIRRYLLG</sequence>
<reference evidence="1" key="1">
    <citation type="journal article" date="2021" name="PeerJ">
        <title>Extensive microbial diversity within the chicken gut microbiome revealed by metagenomics and culture.</title>
        <authorList>
            <person name="Gilroy R."/>
            <person name="Ravi A."/>
            <person name="Getino M."/>
            <person name="Pursley I."/>
            <person name="Horton D.L."/>
            <person name="Alikhan N.F."/>
            <person name="Baker D."/>
            <person name="Gharbi K."/>
            <person name="Hall N."/>
            <person name="Watson M."/>
            <person name="Adriaenssens E.M."/>
            <person name="Foster-Nyarko E."/>
            <person name="Jarju S."/>
            <person name="Secka A."/>
            <person name="Antonio M."/>
            <person name="Oren A."/>
            <person name="Chaudhuri R.R."/>
            <person name="La Ragione R."/>
            <person name="Hildebrand F."/>
            <person name="Pallen M.J."/>
        </authorList>
    </citation>
    <scope>NUCLEOTIDE SEQUENCE</scope>
    <source>
        <strain evidence="1">ChiHecolR3B27-1887</strain>
    </source>
</reference>